<protein>
    <submittedName>
        <fullName evidence="1">2'-5' RNA ligase family protein</fullName>
    </submittedName>
</protein>
<dbReference type="PANTHER" id="PTHR40037:SF1">
    <property type="entry name" value="PHOSPHOESTERASE SAOUHSC_00951-RELATED"/>
    <property type="match status" value="1"/>
</dbReference>
<keyword evidence="1" id="KW-0436">Ligase</keyword>
<organism evidence="1 2">
    <name type="scientific">Schaalia naturae</name>
    <dbReference type="NCBI Taxonomy" id="635203"/>
    <lineage>
        <taxon>Bacteria</taxon>
        <taxon>Bacillati</taxon>
        <taxon>Actinomycetota</taxon>
        <taxon>Actinomycetes</taxon>
        <taxon>Actinomycetales</taxon>
        <taxon>Actinomycetaceae</taxon>
        <taxon>Schaalia</taxon>
    </lineage>
</organism>
<dbReference type="InterPro" id="IPR050580">
    <property type="entry name" value="2H_phosphoesterase_YjcG-like"/>
</dbReference>
<dbReference type="PANTHER" id="PTHR40037">
    <property type="entry name" value="PHOSPHOESTERASE YJCG-RELATED"/>
    <property type="match status" value="1"/>
</dbReference>
<proteinExistence type="predicted"/>
<dbReference type="EMBL" id="JBHTEF010000001">
    <property type="protein sequence ID" value="MFC7581028.1"/>
    <property type="molecule type" value="Genomic_DNA"/>
</dbReference>
<dbReference type="GO" id="GO:0016874">
    <property type="term" value="F:ligase activity"/>
    <property type="evidence" value="ECO:0007669"/>
    <property type="project" value="UniProtKB-KW"/>
</dbReference>
<gene>
    <name evidence="1" type="ORF">ACFQWG_07440</name>
</gene>
<comment type="caution">
    <text evidence="1">The sequence shown here is derived from an EMBL/GenBank/DDBJ whole genome shotgun (WGS) entry which is preliminary data.</text>
</comment>
<accession>A0ABW2SN63</accession>
<name>A0ABW2SN63_9ACTO</name>
<evidence type="ECO:0000313" key="2">
    <source>
        <dbReference type="Proteomes" id="UP001596527"/>
    </source>
</evidence>
<dbReference type="InterPro" id="IPR009097">
    <property type="entry name" value="Cyclic_Pdiesterase"/>
</dbReference>
<dbReference type="RefSeq" id="WP_291495656.1">
    <property type="nucleotide sequence ID" value="NZ_JBHTEF010000001.1"/>
</dbReference>
<reference evidence="2" key="1">
    <citation type="journal article" date="2019" name="Int. J. Syst. Evol. Microbiol.">
        <title>The Global Catalogue of Microorganisms (GCM) 10K type strain sequencing project: providing services to taxonomists for standard genome sequencing and annotation.</title>
        <authorList>
            <consortium name="The Broad Institute Genomics Platform"/>
            <consortium name="The Broad Institute Genome Sequencing Center for Infectious Disease"/>
            <person name="Wu L."/>
            <person name="Ma J."/>
        </authorList>
    </citation>
    <scope>NUCLEOTIDE SEQUENCE [LARGE SCALE GENOMIC DNA]</scope>
    <source>
        <strain evidence="2">CCUG 56698</strain>
    </source>
</reference>
<dbReference type="SUPFAM" id="SSF55144">
    <property type="entry name" value="LigT-like"/>
    <property type="match status" value="1"/>
</dbReference>
<dbReference type="Pfam" id="PF13563">
    <property type="entry name" value="2_5_RNA_ligase2"/>
    <property type="match status" value="1"/>
</dbReference>
<dbReference type="Gene3D" id="3.90.1140.10">
    <property type="entry name" value="Cyclic phosphodiesterase"/>
    <property type="match status" value="1"/>
</dbReference>
<keyword evidence="2" id="KW-1185">Reference proteome</keyword>
<dbReference type="Proteomes" id="UP001596527">
    <property type="component" value="Unassembled WGS sequence"/>
</dbReference>
<evidence type="ECO:0000313" key="1">
    <source>
        <dbReference type="EMBL" id="MFC7581028.1"/>
    </source>
</evidence>
<sequence>MYLPERSRGQEWLGVVVAIPEPWVTQLTELRLGLGDLQGALVPAHVTVLPPVPVPAQDRTRVIRHLRSVAQRHHHFRLTLHGTGSFRPLTQVAYLSVAEGAQECRLLADDVRTGPLDRPLRFPYHPHVTLAQGVDDPALDLALELGADFEASWIVPGFRLDRVDESGMYSSMALFDFAQA</sequence>